<protein>
    <submittedName>
        <fullName evidence="2">Predicted protein</fullName>
    </submittedName>
</protein>
<feature type="compositionally biased region" description="Basic and acidic residues" evidence="1">
    <location>
        <begin position="241"/>
        <end position="254"/>
    </location>
</feature>
<feature type="compositionally biased region" description="Low complexity" evidence="1">
    <location>
        <begin position="450"/>
        <end position="465"/>
    </location>
</feature>
<dbReference type="InParanoid" id="B0CX85"/>
<feature type="region of interest" description="Disordered" evidence="1">
    <location>
        <begin position="345"/>
        <end position="537"/>
    </location>
</feature>
<sequence length="709" mass="77820">MALTQAAILPGPSWDEEVVPALRKRLQSESRTLSKRMSAISLSEADESPYPNYDDFTVRQKSSVSPGSQSSSRRGGTRLQLAYQQPDRMSSTATPRVNGSSADSSSSAKNQKPSSSEFQRSRTYSQPFTTDLPNGNARPKPTTAKSYDATRALSPRPADLKPTRIPVASRVSLSSNGHSPPPLPSNGYSPYSPTQQFYPESTRILPTTVRLMNESPPFSSTSSINYSQNGHEEYENAPPRHSNDSEERPFEHWYRGEVSRNGGVGELRVGRRQEMLEIANYGHTLAKKKKLASKAVNHAEDYRRHRKRADSIAGITIKEREQESLYLDDEHVNEDEVGQVLDESPLTDLDGEMSDLASNTSSHRRSGYDHIPGVGDISTTVSDRSVTTKIPPLPALQQRPQQNGHYPHPTRIPGPSSRRSSESRVSTPTLNTSRGTNNSAGSPSPPPQAPAQQTPPTKQAGAQPQMSVNKRGVSPASASASKKSRTAASKATRAKTTAARKEQEDLANRKSVAYYPSPGSEGDDDMADAIPSWTQPKLKEGNWDEVVLPVVARKKGLDDQYEKADGGPQLKKADNTIAPVLALAFFNRQFTDTFVPQAPGTFGYDHSKYRPPRDGESIPMDEFGRQEDPVDEYEQTGDKFEEQTLPDESRLPKWRASPPSPAPFSQYAPPRDKKTTILPANPVNSEVDRIPQHMEEEKGAGCCAGCVVM</sequence>
<feature type="compositionally biased region" description="Polar residues" evidence="1">
    <location>
        <begin position="87"/>
        <end position="99"/>
    </location>
</feature>
<feature type="compositionally biased region" description="Polar residues" evidence="1">
    <location>
        <begin position="377"/>
        <end position="388"/>
    </location>
</feature>
<dbReference type="KEGG" id="lbc:LACBIDRAFT_292445"/>
<feature type="compositionally biased region" description="Basic and acidic residues" evidence="1">
    <location>
        <begin position="605"/>
        <end position="628"/>
    </location>
</feature>
<evidence type="ECO:0000313" key="2">
    <source>
        <dbReference type="EMBL" id="EDR13629.1"/>
    </source>
</evidence>
<feature type="compositionally biased region" description="Polar residues" evidence="1">
    <location>
        <begin position="117"/>
        <end position="133"/>
    </location>
</feature>
<organism evidence="3">
    <name type="scientific">Laccaria bicolor (strain S238N-H82 / ATCC MYA-4686)</name>
    <name type="common">Bicoloured deceiver</name>
    <name type="synonym">Laccaria laccata var. bicolor</name>
    <dbReference type="NCBI Taxonomy" id="486041"/>
    <lineage>
        <taxon>Eukaryota</taxon>
        <taxon>Fungi</taxon>
        <taxon>Dikarya</taxon>
        <taxon>Basidiomycota</taxon>
        <taxon>Agaricomycotina</taxon>
        <taxon>Agaricomycetes</taxon>
        <taxon>Agaricomycetidae</taxon>
        <taxon>Agaricales</taxon>
        <taxon>Agaricineae</taxon>
        <taxon>Hydnangiaceae</taxon>
        <taxon>Laccaria</taxon>
    </lineage>
</organism>
<reference evidence="2 3" key="1">
    <citation type="journal article" date="2008" name="Nature">
        <title>The genome of Laccaria bicolor provides insights into mycorrhizal symbiosis.</title>
        <authorList>
            <person name="Martin F."/>
            <person name="Aerts A."/>
            <person name="Ahren D."/>
            <person name="Brun A."/>
            <person name="Danchin E.G.J."/>
            <person name="Duchaussoy F."/>
            <person name="Gibon J."/>
            <person name="Kohler A."/>
            <person name="Lindquist E."/>
            <person name="Pereda V."/>
            <person name="Salamov A."/>
            <person name="Shapiro H.J."/>
            <person name="Wuyts J."/>
            <person name="Blaudez D."/>
            <person name="Buee M."/>
            <person name="Brokstein P."/>
            <person name="Canbaeck B."/>
            <person name="Cohen D."/>
            <person name="Courty P.E."/>
            <person name="Coutinho P.M."/>
            <person name="Delaruelle C."/>
            <person name="Detter J.C."/>
            <person name="Deveau A."/>
            <person name="DiFazio S."/>
            <person name="Duplessis S."/>
            <person name="Fraissinet-Tachet L."/>
            <person name="Lucic E."/>
            <person name="Frey-Klett P."/>
            <person name="Fourrey C."/>
            <person name="Feussner I."/>
            <person name="Gay G."/>
            <person name="Grimwood J."/>
            <person name="Hoegger P.J."/>
            <person name="Jain P."/>
            <person name="Kilaru S."/>
            <person name="Labbe J."/>
            <person name="Lin Y.C."/>
            <person name="Legue V."/>
            <person name="Le Tacon F."/>
            <person name="Marmeisse R."/>
            <person name="Melayah D."/>
            <person name="Montanini B."/>
            <person name="Muratet M."/>
            <person name="Nehls U."/>
            <person name="Niculita-Hirzel H."/>
            <person name="Oudot-Le Secq M.P."/>
            <person name="Peter M."/>
            <person name="Quesneville H."/>
            <person name="Rajashekar B."/>
            <person name="Reich M."/>
            <person name="Rouhier N."/>
            <person name="Schmutz J."/>
            <person name="Yin T."/>
            <person name="Chalot M."/>
            <person name="Henrissat B."/>
            <person name="Kuees U."/>
            <person name="Lucas S."/>
            <person name="Van de Peer Y."/>
            <person name="Podila G.K."/>
            <person name="Polle A."/>
            <person name="Pukkila P.J."/>
            <person name="Richardson P.M."/>
            <person name="Rouze P."/>
            <person name="Sanders I.R."/>
            <person name="Stajich J.E."/>
            <person name="Tunlid A."/>
            <person name="Tuskan G."/>
            <person name="Grigoriev I.V."/>
        </authorList>
    </citation>
    <scope>NUCLEOTIDE SEQUENCE [LARGE SCALE GENOMIC DNA]</scope>
    <source>
        <strain evidence="3">S238N-H82 / ATCC MYA-4686</strain>
    </source>
</reference>
<dbReference type="RefSeq" id="XP_001876127.1">
    <property type="nucleotide sequence ID" value="XM_001876092.1"/>
</dbReference>
<name>B0CX85_LACBS</name>
<dbReference type="AlphaFoldDB" id="B0CX85"/>
<feature type="compositionally biased region" description="Basic and acidic residues" evidence="1">
    <location>
        <begin position="636"/>
        <end position="651"/>
    </location>
</feature>
<evidence type="ECO:0000256" key="1">
    <source>
        <dbReference type="SAM" id="MobiDB-lite"/>
    </source>
</evidence>
<feature type="compositionally biased region" description="Polar residues" evidence="1">
    <location>
        <begin position="430"/>
        <end position="439"/>
    </location>
</feature>
<proteinExistence type="predicted"/>
<feature type="region of interest" description="Disordered" evidence="1">
    <location>
        <begin position="605"/>
        <end position="692"/>
    </location>
</feature>
<feature type="region of interest" description="Disordered" evidence="1">
    <location>
        <begin position="212"/>
        <end position="254"/>
    </location>
</feature>
<dbReference type="EMBL" id="DS547093">
    <property type="protein sequence ID" value="EDR13629.1"/>
    <property type="molecule type" value="Genomic_DNA"/>
</dbReference>
<gene>
    <name evidence="2" type="ORF">LACBIDRAFT_292445</name>
</gene>
<feature type="region of interest" description="Disordered" evidence="1">
    <location>
        <begin position="27"/>
        <end position="190"/>
    </location>
</feature>
<feature type="compositionally biased region" description="Polar residues" evidence="1">
    <location>
        <begin position="216"/>
        <end position="229"/>
    </location>
</feature>
<evidence type="ECO:0000313" key="3">
    <source>
        <dbReference type="Proteomes" id="UP000001194"/>
    </source>
</evidence>
<dbReference type="GeneID" id="6071879"/>
<feature type="compositionally biased region" description="Basic and acidic residues" evidence="1">
    <location>
        <begin position="499"/>
        <end position="508"/>
    </location>
</feature>
<feature type="compositionally biased region" description="Low complexity" evidence="1">
    <location>
        <begin position="62"/>
        <end position="78"/>
    </location>
</feature>
<feature type="compositionally biased region" description="Low complexity" evidence="1">
    <location>
        <begin position="476"/>
        <end position="497"/>
    </location>
</feature>
<dbReference type="HOGENOM" id="CLU_023533_0_0_1"/>
<accession>B0CX85</accession>
<dbReference type="OrthoDB" id="3363891at2759"/>
<feature type="compositionally biased region" description="Low complexity" evidence="1">
    <location>
        <begin position="409"/>
        <end position="429"/>
    </location>
</feature>
<keyword evidence="3" id="KW-1185">Reference proteome</keyword>
<feature type="compositionally biased region" description="Low complexity" evidence="1">
    <location>
        <begin position="100"/>
        <end position="116"/>
    </location>
</feature>
<dbReference type="Proteomes" id="UP000001194">
    <property type="component" value="Unassembled WGS sequence"/>
</dbReference>